<evidence type="ECO:0000259" key="2">
    <source>
        <dbReference type="Pfam" id="PF09444"/>
    </source>
</evidence>
<feature type="region of interest" description="Disordered" evidence="1">
    <location>
        <begin position="22"/>
        <end position="95"/>
    </location>
</feature>
<dbReference type="Proteomes" id="UP000054477">
    <property type="component" value="Unassembled WGS sequence"/>
</dbReference>
<feature type="region of interest" description="Disordered" evidence="1">
    <location>
        <begin position="1079"/>
        <end position="1139"/>
    </location>
</feature>
<feature type="region of interest" description="Disordered" evidence="1">
    <location>
        <begin position="243"/>
        <end position="277"/>
    </location>
</feature>
<dbReference type="STRING" id="1095629.A0A0C9XU61"/>
<feature type="compositionally biased region" description="Basic and acidic residues" evidence="1">
    <location>
        <begin position="245"/>
        <end position="254"/>
    </location>
</feature>
<evidence type="ECO:0000313" key="4">
    <source>
        <dbReference type="Proteomes" id="UP000054477"/>
    </source>
</evidence>
<reference evidence="4" key="2">
    <citation type="submission" date="2015-01" db="EMBL/GenBank/DDBJ databases">
        <title>Evolutionary Origins and Diversification of the Mycorrhizal Mutualists.</title>
        <authorList>
            <consortium name="DOE Joint Genome Institute"/>
            <consortium name="Mycorrhizal Genomics Consortium"/>
            <person name="Kohler A."/>
            <person name="Kuo A."/>
            <person name="Nagy L.G."/>
            <person name="Floudas D."/>
            <person name="Copeland A."/>
            <person name="Barry K.W."/>
            <person name="Cichocki N."/>
            <person name="Veneault-Fourrey C."/>
            <person name="LaButti K."/>
            <person name="Lindquist E.A."/>
            <person name="Lipzen A."/>
            <person name="Lundell T."/>
            <person name="Morin E."/>
            <person name="Murat C."/>
            <person name="Riley R."/>
            <person name="Ohm R."/>
            <person name="Sun H."/>
            <person name="Tunlid A."/>
            <person name="Henrissat B."/>
            <person name="Grigoriev I.V."/>
            <person name="Hibbett D.S."/>
            <person name="Martin F."/>
        </authorList>
    </citation>
    <scope>NUCLEOTIDE SEQUENCE [LARGE SCALE GENOMIC DNA]</scope>
    <source>
        <strain evidence="4">LaAM-08-1</strain>
    </source>
</reference>
<sequence length="1355" mass="148955">MPLGKDLSIVADSTISSSPLRDFARSEIKRPTRTYGKKKSPSVEDIDTSTSSSLLVAPSRASVHQTGPPGLDEEVPPSSQTSDNGKAETHGELAKSYTASSAFQFEWRAKLKKMDEDIDLPDSQSASKIDQPLSSQPPSKAVSFQDAPLDDPFAGPLSTLTASSPTSVACSTPPLSPLICERRRRTKKSTTLLDSDSDGGLGNVTYSSKSSPSAPHHINTPETEFSFTISASDDGVAVVPMTSVGEDRNVKADPVEQTIPKHTKSRKPKVKAPTKKDFVETAKARARIATEKECLIPCPQRDKHTLQRLFCVVKNTQSSMQVPSDSPSPPSSSAANILRPISPSSVHHFPAEQCPPIILPTIPAAGSDDDPPKLTLLYEEQIAARKREDIQALKQRALVEKQNAPLVSEDEDDDLVILPSPKKGTTRLDEEYHRSTRKERPSEGRKVQLNFAGMNLSMQKSGAAPRLGPLNNVGSSTSRRKSGITRDELNTSLWTKVKGDIRETIQKREADYMKAGGRILITESPAEVSEKSLNMLVERGLKAAAARIAGAIEDDSDNEHEDDDDDSNWMPEDRGSVSPEPEPDEDQDADEVMADDVGGDVLIDDLDDQENINIRSSHRRRTVFDSDDDVDEAKPIVQHPSHNNVLPDKSFPVILESEDYMSASADERAENETDKENDTGLMFDYSEDKENKAVVRHAELGPLGGSLSLRGETQRSSSMSSPDLGEALDSRRPFQELVGGDSPQVMQLASTNLTQTFALQLRRASSHLSTNSSTLIPAACIRDSDLDEFQQFSGKTSSTSAAASIVLQPSFSDLFESATEKQGDARPSVSFKGKEKAVSISLNQIRRLDTLDLTQDMTLLPAFQAGDNVLRKADIIFEKEQDYLLENAGRKTQQSAELYVNDDGFLTQTRPDVHSPEIYKPMSPSQSRDPDDRLFSPTGFRSAPRAPLGTLSFSGISRQDSPDGRPLSRLRRAADSHSSNSPGTRKRPADAFSLLRQGAMKKVKEELAQKRHEALEFFEDEAQESDEDDAFGFGTKHRIERGEDEDGDEDLDKTLETLVDDQEMDEEVVAEEKILEKFHEQAGEDDQALERLHQAAVRGELRRKKRHHGVGMDDSEDESDDEEQRARRARRAMKKARVDRDDVKALEANPETKAFAESYMQTVMDDGNDFDHLADASQESGRTLVGDDDEEGDVNVGKFTRDDLIQQIYDGGLEDEDYEMDLTDTLWIDSKDEEDKEDHTRVKAVKFNKRMAGVSIIGATELDDGLEFLSAVSKSNQRQRNQEQSWIKREGKIRNPGTSRSVGGAAVTSLGGSALRKASHVSLAGAGSTPPVNVPKPVKAAESFLSAVDRSNRFT</sequence>
<feature type="domain" description="DNA replication checkpoint mediator MRC1" evidence="2">
    <location>
        <begin position="1010"/>
        <end position="1157"/>
    </location>
</feature>
<feature type="compositionally biased region" description="Basic residues" evidence="1">
    <location>
        <begin position="31"/>
        <end position="40"/>
    </location>
</feature>
<dbReference type="OrthoDB" id="3361281at2759"/>
<name>A0A0C9XU61_9AGAR</name>
<evidence type="ECO:0000256" key="1">
    <source>
        <dbReference type="SAM" id="MobiDB-lite"/>
    </source>
</evidence>
<keyword evidence="4" id="KW-1185">Reference proteome</keyword>
<feature type="region of interest" description="Disordered" evidence="1">
    <location>
        <begin position="1020"/>
        <end position="1050"/>
    </location>
</feature>
<feature type="compositionally biased region" description="Basic residues" evidence="1">
    <location>
        <begin position="261"/>
        <end position="273"/>
    </location>
</feature>
<accession>A0A0C9XU61</accession>
<feature type="region of interest" description="Disordered" evidence="1">
    <location>
        <begin position="460"/>
        <end position="484"/>
    </location>
</feature>
<feature type="region of interest" description="Disordered" evidence="1">
    <location>
        <begin position="702"/>
        <end position="727"/>
    </location>
</feature>
<feature type="region of interest" description="Disordered" evidence="1">
    <location>
        <begin position="116"/>
        <end position="220"/>
    </location>
</feature>
<feature type="compositionally biased region" description="Acidic residues" evidence="1">
    <location>
        <begin position="1020"/>
        <end position="1030"/>
    </location>
</feature>
<reference evidence="3 4" key="1">
    <citation type="submission" date="2014-04" db="EMBL/GenBank/DDBJ databases">
        <authorList>
            <consortium name="DOE Joint Genome Institute"/>
            <person name="Kuo A."/>
            <person name="Kohler A."/>
            <person name="Nagy L.G."/>
            <person name="Floudas D."/>
            <person name="Copeland A."/>
            <person name="Barry K.W."/>
            <person name="Cichocki N."/>
            <person name="Veneault-Fourrey C."/>
            <person name="LaButti K."/>
            <person name="Lindquist E.A."/>
            <person name="Lipzen A."/>
            <person name="Lundell T."/>
            <person name="Morin E."/>
            <person name="Murat C."/>
            <person name="Sun H."/>
            <person name="Tunlid A."/>
            <person name="Henrissat B."/>
            <person name="Grigoriev I.V."/>
            <person name="Hibbett D.S."/>
            <person name="Martin F."/>
            <person name="Nordberg H.P."/>
            <person name="Cantor M.N."/>
            <person name="Hua S.X."/>
        </authorList>
    </citation>
    <scope>NUCLEOTIDE SEQUENCE [LARGE SCALE GENOMIC DNA]</scope>
    <source>
        <strain evidence="3 4">LaAM-08-1</strain>
    </source>
</reference>
<feature type="compositionally biased region" description="Basic and acidic residues" evidence="1">
    <location>
        <begin position="1079"/>
        <end position="1093"/>
    </location>
</feature>
<feature type="compositionally biased region" description="Acidic residues" evidence="1">
    <location>
        <begin position="552"/>
        <end position="567"/>
    </location>
</feature>
<feature type="compositionally biased region" description="Polar residues" evidence="1">
    <location>
        <begin position="204"/>
        <end position="213"/>
    </location>
</feature>
<dbReference type="EMBL" id="KN838542">
    <property type="protein sequence ID" value="KIK08476.1"/>
    <property type="molecule type" value="Genomic_DNA"/>
</dbReference>
<feature type="region of interest" description="Disordered" evidence="1">
    <location>
        <begin position="416"/>
        <end position="444"/>
    </location>
</feature>
<protein>
    <recommendedName>
        <fullName evidence="2">DNA replication checkpoint mediator MRC1 domain-containing protein</fullName>
    </recommendedName>
</protein>
<evidence type="ECO:0000313" key="3">
    <source>
        <dbReference type="EMBL" id="KIK08476.1"/>
    </source>
</evidence>
<dbReference type="Pfam" id="PF09444">
    <property type="entry name" value="MRC1"/>
    <property type="match status" value="1"/>
</dbReference>
<gene>
    <name evidence="3" type="ORF">K443DRAFT_84942</name>
</gene>
<feature type="compositionally biased region" description="Low complexity" evidence="1">
    <location>
        <begin position="156"/>
        <end position="167"/>
    </location>
</feature>
<feature type="region of interest" description="Disordered" evidence="1">
    <location>
        <begin position="907"/>
        <end position="989"/>
    </location>
</feature>
<proteinExistence type="predicted"/>
<feature type="compositionally biased region" description="Polar residues" evidence="1">
    <location>
        <begin position="122"/>
        <end position="138"/>
    </location>
</feature>
<feature type="region of interest" description="Disordered" evidence="1">
    <location>
        <begin position="552"/>
        <end position="588"/>
    </location>
</feature>
<feature type="compositionally biased region" description="Basic and acidic residues" evidence="1">
    <location>
        <begin position="426"/>
        <end position="444"/>
    </location>
</feature>
<feature type="compositionally biased region" description="Acidic residues" evidence="1">
    <location>
        <begin position="1113"/>
        <end position="1123"/>
    </location>
</feature>
<dbReference type="HOGENOM" id="CLU_002696_0_0_1"/>
<dbReference type="InterPro" id="IPR018564">
    <property type="entry name" value="Repl_chkpnt_MRC1_dom"/>
</dbReference>
<organism evidence="3 4">
    <name type="scientific">Laccaria amethystina LaAM-08-1</name>
    <dbReference type="NCBI Taxonomy" id="1095629"/>
    <lineage>
        <taxon>Eukaryota</taxon>
        <taxon>Fungi</taxon>
        <taxon>Dikarya</taxon>
        <taxon>Basidiomycota</taxon>
        <taxon>Agaricomycotina</taxon>
        <taxon>Agaricomycetes</taxon>
        <taxon>Agaricomycetidae</taxon>
        <taxon>Agaricales</taxon>
        <taxon>Agaricineae</taxon>
        <taxon>Hydnangiaceae</taxon>
        <taxon>Laccaria</taxon>
    </lineage>
</organism>